<keyword evidence="1" id="KW-1133">Transmembrane helix</keyword>
<sequence length="67" mass="7316">MKLYNNWKDIVRKAWSVRFMAAAGILSGVEVALPYLQDAMPRGTFAALSGIFVGAAFVARLVAQKEV</sequence>
<organism evidence="2">
    <name type="scientific">uncultured Caudovirales phage</name>
    <dbReference type="NCBI Taxonomy" id="2100421"/>
    <lineage>
        <taxon>Viruses</taxon>
        <taxon>Duplodnaviria</taxon>
        <taxon>Heunggongvirae</taxon>
        <taxon>Uroviricota</taxon>
        <taxon>Caudoviricetes</taxon>
        <taxon>Peduoviridae</taxon>
        <taxon>Maltschvirus</taxon>
        <taxon>Maltschvirus maltsch</taxon>
    </lineage>
</organism>
<evidence type="ECO:0000313" key="2">
    <source>
        <dbReference type="EMBL" id="CAB4130933.1"/>
    </source>
</evidence>
<gene>
    <name evidence="2" type="ORF">UFOVP121_46</name>
    <name evidence="3" type="ORF">UFOVP277_51</name>
</gene>
<name>A0A6J5LC52_9CAUD</name>
<evidence type="ECO:0000256" key="1">
    <source>
        <dbReference type="SAM" id="Phobius"/>
    </source>
</evidence>
<feature type="transmembrane region" description="Helical" evidence="1">
    <location>
        <begin position="43"/>
        <end position="63"/>
    </location>
</feature>
<dbReference type="EMBL" id="LR796243">
    <property type="protein sequence ID" value="CAB4130933.1"/>
    <property type="molecule type" value="Genomic_DNA"/>
</dbReference>
<dbReference type="Pfam" id="PF25612">
    <property type="entry name" value="DUF7940"/>
    <property type="match status" value="1"/>
</dbReference>
<accession>A0A6J5LC52</accession>
<keyword evidence="1" id="KW-0812">Transmembrane</keyword>
<evidence type="ECO:0000313" key="3">
    <source>
        <dbReference type="EMBL" id="CAB4135020.1"/>
    </source>
</evidence>
<protein>
    <submittedName>
        <fullName evidence="2">Uncharacterized protein</fullName>
    </submittedName>
</protein>
<dbReference type="InterPro" id="IPR057700">
    <property type="entry name" value="DUF7940"/>
</dbReference>
<feature type="transmembrane region" description="Helical" evidence="1">
    <location>
        <begin position="20"/>
        <end position="37"/>
    </location>
</feature>
<keyword evidence="1" id="KW-0472">Membrane</keyword>
<dbReference type="EMBL" id="LR796293">
    <property type="protein sequence ID" value="CAB4135020.1"/>
    <property type="molecule type" value="Genomic_DNA"/>
</dbReference>
<reference evidence="2" key="1">
    <citation type="submission" date="2020-04" db="EMBL/GenBank/DDBJ databases">
        <authorList>
            <person name="Chiriac C."/>
            <person name="Salcher M."/>
            <person name="Ghai R."/>
            <person name="Kavagutti S V."/>
        </authorList>
    </citation>
    <scope>NUCLEOTIDE SEQUENCE</scope>
</reference>
<proteinExistence type="predicted"/>